<name>A0A6M1RNG4_9BACT</name>
<comment type="caution">
    <text evidence="5">The sequence shown here is derived from an EMBL/GenBank/DDBJ whole genome shotgun (WGS) entry which is preliminary data.</text>
</comment>
<dbReference type="InterPro" id="IPR013320">
    <property type="entry name" value="ConA-like_dom_sf"/>
</dbReference>
<feature type="domain" description="LamG-like jellyroll fold" evidence="4">
    <location>
        <begin position="2"/>
        <end position="145"/>
    </location>
</feature>
<keyword evidence="2" id="KW-1015">Disulfide bond</keyword>
<dbReference type="EMBL" id="JAAKYA010000043">
    <property type="protein sequence ID" value="NGO39099.1"/>
    <property type="molecule type" value="Genomic_DNA"/>
</dbReference>
<dbReference type="Proteomes" id="UP000477311">
    <property type="component" value="Unassembled WGS sequence"/>
</dbReference>
<evidence type="ECO:0000313" key="5">
    <source>
        <dbReference type="EMBL" id="NGO39099.1"/>
    </source>
</evidence>
<evidence type="ECO:0000313" key="6">
    <source>
        <dbReference type="Proteomes" id="UP000477311"/>
    </source>
</evidence>
<evidence type="ECO:0000256" key="3">
    <source>
        <dbReference type="SAM" id="MobiDB-lite"/>
    </source>
</evidence>
<dbReference type="AlphaFoldDB" id="A0A6M1RNG4"/>
<evidence type="ECO:0000256" key="2">
    <source>
        <dbReference type="ARBA" id="ARBA00023157"/>
    </source>
</evidence>
<evidence type="ECO:0000259" key="4">
    <source>
        <dbReference type="SMART" id="SM00560"/>
    </source>
</evidence>
<dbReference type="Gene3D" id="2.60.120.200">
    <property type="match status" value="1"/>
</dbReference>
<feature type="region of interest" description="Disordered" evidence="3">
    <location>
        <begin position="191"/>
        <end position="219"/>
    </location>
</feature>
<keyword evidence="1" id="KW-0732">Signal</keyword>
<proteinExistence type="predicted"/>
<evidence type="ECO:0000256" key="1">
    <source>
        <dbReference type="ARBA" id="ARBA00022729"/>
    </source>
</evidence>
<gene>
    <name evidence="5" type="ORF">G4L39_06765</name>
</gene>
<organism evidence="5 6">
    <name type="scientific">Limisphaera ngatamarikiensis</name>
    <dbReference type="NCBI Taxonomy" id="1324935"/>
    <lineage>
        <taxon>Bacteria</taxon>
        <taxon>Pseudomonadati</taxon>
        <taxon>Verrucomicrobiota</taxon>
        <taxon>Verrucomicrobiia</taxon>
        <taxon>Limisphaerales</taxon>
        <taxon>Limisphaeraceae</taxon>
        <taxon>Limisphaera</taxon>
    </lineage>
</organism>
<dbReference type="RefSeq" id="WP_165106909.1">
    <property type="nucleotide sequence ID" value="NZ_JAAKYA010000043.1"/>
</dbReference>
<dbReference type="SMART" id="SM00560">
    <property type="entry name" value="LamGL"/>
    <property type="match status" value="1"/>
</dbReference>
<accession>A0A6M1RNG4</accession>
<dbReference type="SUPFAM" id="SSF49899">
    <property type="entry name" value="Concanavalin A-like lectins/glucanases"/>
    <property type="match status" value="1"/>
</dbReference>
<protein>
    <submittedName>
        <fullName evidence="5">LamG domain-containing protein</fullName>
    </submittedName>
</protein>
<feature type="non-terminal residue" evidence="5">
    <location>
        <position position="1"/>
    </location>
</feature>
<keyword evidence="6" id="KW-1185">Reference proteome</keyword>
<sequence>HPDFTVSLWVNGPVQSDRRVFCEASLTNNNPMFSIGTHNTGADGTVDIYIRNDTGGTVGDHRHSLGTAFDGTWHHIAYVQRQVGPGLYRAQLYVDGLPDPVEITPVRPLTAMVTAVGMVRRAAASAWFTGLIDEVALWNRALTPEEIQILQQTPITNPPSRVLLLSVHKVGNQIELQWNRGVLQHAPAVTGPWTDVPGNPASPHRITPGETSRFYRTRE</sequence>
<dbReference type="InterPro" id="IPR006558">
    <property type="entry name" value="LamG-like"/>
</dbReference>
<dbReference type="Pfam" id="PF13385">
    <property type="entry name" value="Laminin_G_3"/>
    <property type="match status" value="1"/>
</dbReference>
<reference evidence="5 6" key="1">
    <citation type="submission" date="2020-02" db="EMBL/GenBank/DDBJ databases">
        <title>Draft genome sequence of Limisphaera ngatamarikiensis NGM72.4T, a thermophilic Verrucomicrobia grouped in subdivision 3.</title>
        <authorList>
            <person name="Carere C.R."/>
            <person name="Steen J."/>
            <person name="Hugenholtz P."/>
            <person name="Stott M.B."/>
        </authorList>
    </citation>
    <scope>NUCLEOTIDE SEQUENCE [LARGE SCALE GENOMIC DNA]</scope>
    <source>
        <strain evidence="5 6">NGM72.4</strain>
    </source>
</reference>